<keyword evidence="1" id="KW-0805">Transcription regulation</keyword>
<dbReference type="CDD" id="cd11446">
    <property type="entry name" value="bHLH_AtILR3_like"/>
    <property type="match status" value="1"/>
</dbReference>
<sequence length="253" mass="27993">MSSPSNGWISFWENNLLGDQQNFSWSDASLVDGALESDSFNIHSSSLTCSTENENSKGNSLHQESRKRSRDDGPIGAQGKACREKMRRDRMNDRFIELSAILEPDKPPKTDKASILRDAVRVIGQLRAEAQQYKEVNNQLHETIKELKAEKNELREEKLCLKAEKESLESKLKSVGLPALPSIQAAGSTPSGSQISHSFYAKALGTSSVYASQHDNGIFAKPPLFSDVPFSVQWIPSEVADVSRDHVLRPPVA</sequence>
<organism evidence="6 7">
    <name type="scientific">Ceratopteris richardii</name>
    <name type="common">Triangle waterfern</name>
    <dbReference type="NCBI Taxonomy" id="49495"/>
    <lineage>
        <taxon>Eukaryota</taxon>
        <taxon>Viridiplantae</taxon>
        <taxon>Streptophyta</taxon>
        <taxon>Embryophyta</taxon>
        <taxon>Tracheophyta</taxon>
        <taxon>Polypodiopsida</taxon>
        <taxon>Polypodiidae</taxon>
        <taxon>Polypodiales</taxon>
        <taxon>Pteridineae</taxon>
        <taxon>Pteridaceae</taxon>
        <taxon>Parkerioideae</taxon>
        <taxon>Ceratopteris</taxon>
    </lineage>
</organism>
<keyword evidence="7" id="KW-1185">Reference proteome</keyword>
<evidence type="ECO:0000256" key="1">
    <source>
        <dbReference type="ARBA" id="ARBA00023015"/>
    </source>
</evidence>
<feature type="domain" description="BHLH" evidence="5">
    <location>
        <begin position="75"/>
        <end position="126"/>
    </location>
</feature>
<dbReference type="GO" id="GO:0003700">
    <property type="term" value="F:DNA-binding transcription factor activity"/>
    <property type="evidence" value="ECO:0007669"/>
    <property type="project" value="InterPro"/>
</dbReference>
<evidence type="ECO:0000313" key="6">
    <source>
        <dbReference type="EMBL" id="KAH7294772.1"/>
    </source>
</evidence>
<gene>
    <name evidence="6" type="ORF">KP509_27G018100</name>
</gene>
<evidence type="ECO:0000256" key="4">
    <source>
        <dbReference type="SAM" id="MobiDB-lite"/>
    </source>
</evidence>
<dbReference type="AlphaFoldDB" id="A0A8T2RE75"/>
<feature type="compositionally biased region" description="Basic and acidic residues" evidence="4">
    <location>
        <begin position="63"/>
        <end position="73"/>
    </location>
</feature>
<name>A0A8T2RE75_CERRI</name>
<dbReference type="GO" id="GO:0006879">
    <property type="term" value="P:intracellular iron ion homeostasis"/>
    <property type="evidence" value="ECO:0007669"/>
    <property type="project" value="InterPro"/>
</dbReference>
<keyword evidence="3" id="KW-0175">Coiled coil</keyword>
<evidence type="ECO:0000313" key="7">
    <source>
        <dbReference type="Proteomes" id="UP000825935"/>
    </source>
</evidence>
<dbReference type="InterPro" id="IPR044818">
    <property type="entry name" value="ILR3-like"/>
</dbReference>
<protein>
    <recommendedName>
        <fullName evidence="5">BHLH domain-containing protein</fullName>
    </recommendedName>
</protein>
<dbReference type="GO" id="GO:0046983">
    <property type="term" value="F:protein dimerization activity"/>
    <property type="evidence" value="ECO:0007669"/>
    <property type="project" value="InterPro"/>
</dbReference>
<dbReference type="SMART" id="SM00353">
    <property type="entry name" value="HLH"/>
    <property type="match status" value="1"/>
</dbReference>
<dbReference type="OrthoDB" id="515493at2759"/>
<dbReference type="InterPro" id="IPR011598">
    <property type="entry name" value="bHLH_dom"/>
</dbReference>
<dbReference type="PANTHER" id="PTHR46133">
    <property type="entry name" value="BHLH TRANSCRIPTION FACTOR"/>
    <property type="match status" value="1"/>
</dbReference>
<reference evidence="6 7" key="1">
    <citation type="submission" date="2021-08" db="EMBL/GenBank/DDBJ databases">
        <title>WGS assembly of Ceratopteris richardii.</title>
        <authorList>
            <person name="Marchant D.B."/>
            <person name="Chen G."/>
            <person name="Jenkins J."/>
            <person name="Shu S."/>
            <person name="Leebens-Mack J."/>
            <person name="Grimwood J."/>
            <person name="Schmutz J."/>
            <person name="Soltis P."/>
            <person name="Soltis D."/>
            <person name="Chen Z.-H."/>
        </authorList>
    </citation>
    <scope>NUCLEOTIDE SEQUENCE [LARGE SCALE GENOMIC DNA]</scope>
    <source>
        <strain evidence="6">Whitten #5841</strain>
        <tissue evidence="6">Leaf</tissue>
    </source>
</reference>
<accession>A0A8T2RE75</accession>
<dbReference type="InterPro" id="IPR036638">
    <property type="entry name" value="HLH_DNA-bd_sf"/>
</dbReference>
<feature type="compositionally biased region" description="Polar residues" evidence="4">
    <location>
        <begin position="47"/>
        <end position="62"/>
    </location>
</feature>
<evidence type="ECO:0000259" key="5">
    <source>
        <dbReference type="PROSITE" id="PS50888"/>
    </source>
</evidence>
<dbReference type="PROSITE" id="PS50888">
    <property type="entry name" value="BHLH"/>
    <property type="match status" value="1"/>
</dbReference>
<feature type="coiled-coil region" evidence="3">
    <location>
        <begin position="123"/>
        <end position="171"/>
    </location>
</feature>
<dbReference type="PANTHER" id="PTHR46133:SF15">
    <property type="entry name" value="BHLH TRANSCRIPTION FACTOR"/>
    <property type="match status" value="1"/>
</dbReference>
<dbReference type="EMBL" id="CM035432">
    <property type="protein sequence ID" value="KAH7294772.1"/>
    <property type="molecule type" value="Genomic_DNA"/>
</dbReference>
<feature type="region of interest" description="Disordered" evidence="4">
    <location>
        <begin position="47"/>
        <end position="88"/>
    </location>
</feature>
<dbReference type="Gene3D" id="4.10.280.10">
    <property type="entry name" value="Helix-loop-helix DNA-binding domain"/>
    <property type="match status" value="1"/>
</dbReference>
<evidence type="ECO:0000256" key="2">
    <source>
        <dbReference type="ARBA" id="ARBA00023163"/>
    </source>
</evidence>
<comment type="caution">
    <text evidence="6">The sequence shown here is derived from an EMBL/GenBank/DDBJ whole genome shotgun (WGS) entry which is preliminary data.</text>
</comment>
<dbReference type="SUPFAM" id="SSF47459">
    <property type="entry name" value="HLH, helix-loop-helix DNA-binding domain"/>
    <property type="match status" value="1"/>
</dbReference>
<proteinExistence type="predicted"/>
<dbReference type="Proteomes" id="UP000825935">
    <property type="component" value="Chromosome 27"/>
</dbReference>
<keyword evidence="2" id="KW-0804">Transcription</keyword>
<dbReference type="Pfam" id="PF00010">
    <property type="entry name" value="HLH"/>
    <property type="match status" value="1"/>
</dbReference>
<evidence type="ECO:0000256" key="3">
    <source>
        <dbReference type="SAM" id="Coils"/>
    </source>
</evidence>